<evidence type="ECO:0000259" key="3">
    <source>
        <dbReference type="PROSITE" id="PS50209"/>
    </source>
</evidence>
<dbReference type="GO" id="GO:0006915">
    <property type="term" value="P:apoptotic process"/>
    <property type="evidence" value="ECO:0007669"/>
    <property type="project" value="UniProtKB-KW"/>
</dbReference>
<keyword evidence="4" id="KW-0378">Hydrolase</keyword>
<dbReference type="Gene3D" id="1.10.533.10">
    <property type="entry name" value="Death Domain, Fas"/>
    <property type="match status" value="1"/>
</dbReference>
<protein>
    <submittedName>
        <fullName evidence="4">Apoptotic protease-activating factor 1</fullName>
    </submittedName>
</protein>
<dbReference type="InterPro" id="IPR002182">
    <property type="entry name" value="NB-ARC"/>
</dbReference>
<dbReference type="InParanoid" id="A0A067RRS9"/>
<dbReference type="InterPro" id="IPR036388">
    <property type="entry name" value="WH-like_DNA-bd_sf"/>
</dbReference>
<dbReference type="Pfam" id="PF00619">
    <property type="entry name" value="CARD"/>
    <property type="match status" value="1"/>
</dbReference>
<dbReference type="Gene3D" id="1.10.8.430">
    <property type="entry name" value="Helical domain of apoptotic protease-activating factors"/>
    <property type="match status" value="1"/>
</dbReference>
<dbReference type="eggNOG" id="KOG4658">
    <property type="taxonomic scope" value="Eukaryota"/>
</dbReference>
<dbReference type="SUPFAM" id="SSF47986">
    <property type="entry name" value="DEATH domain"/>
    <property type="match status" value="1"/>
</dbReference>
<sequence length="451" mass="51390">MDTVRRMKLQTLREKIVQDVDVDYIFDYLISKGVLSEDEMERVKGEKTRKDKARHLLDLLPKKNIEAFEHFVEALKVSYPWLSQQLEADSPQSYQIEEKSFFDTLLLGGLPQSPPHNVERIEKIKEVRQHLQSLKRGRYVVLHGMTGSGKSCLAAAALDNKQLIIEKFKGAVYWIGVGDISSNSSADLVCHMTDLMEKLSHHPEVDLESQVQSSTSINGARESLRRYFTSHSLREGLLVLDDVSSPEVIAAFDIGCKILVTTKDRKVMNNVEGRHDLVKISEGFMEHESLCLIAKCVGVEVSQLPSQAKNIHRLCQGVPMVIALIGAQLAENRDDVLRNSGRWDYYLDKLVRRDYGNLNKSSVSQENGIAGAIGLCIENLPEEMKCYYQDFALFVEDVNIKPEVLGTLWSRNKYEVEDIMSEFIKKSLAVSKWNELLIFMYMGYMTYFYTT</sequence>
<gene>
    <name evidence="4" type="ORF">L798_05343</name>
</gene>
<dbReference type="EMBL" id="KK852463">
    <property type="protein sequence ID" value="KDR23380.1"/>
    <property type="molecule type" value="Genomic_DNA"/>
</dbReference>
<feature type="domain" description="CARD" evidence="3">
    <location>
        <begin position="1"/>
        <end position="90"/>
    </location>
</feature>
<dbReference type="Pfam" id="PF21296">
    <property type="entry name" value="WHD_APAF1"/>
    <property type="match status" value="1"/>
</dbReference>
<dbReference type="Gene3D" id="3.40.50.300">
    <property type="entry name" value="P-loop containing nucleotide triphosphate hydrolases"/>
    <property type="match status" value="1"/>
</dbReference>
<keyword evidence="2" id="KW-0677">Repeat</keyword>
<dbReference type="SMART" id="SM00114">
    <property type="entry name" value="CARD"/>
    <property type="match status" value="1"/>
</dbReference>
<dbReference type="PRINTS" id="PR00364">
    <property type="entry name" value="DISEASERSIST"/>
</dbReference>
<dbReference type="STRING" id="136037.A0A067RRS9"/>
<dbReference type="OMA" id="HNGQARI"/>
<dbReference type="Pfam" id="PF00931">
    <property type="entry name" value="NB-ARC"/>
    <property type="match status" value="1"/>
</dbReference>
<name>A0A067RRS9_ZOONE</name>
<keyword evidence="1" id="KW-0053">Apoptosis</keyword>
<dbReference type="InterPro" id="IPR001315">
    <property type="entry name" value="CARD"/>
</dbReference>
<dbReference type="InterPro" id="IPR027417">
    <property type="entry name" value="P-loop_NTPase"/>
</dbReference>
<dbReference type="PROSITE" id="PS50209">
    <property type="entry name" value="CARD"/>
    <property type="match status" value="1"/>
</dbReference>
<dbReference type="CDD" id="cd01671">
    <property type="entry name" value="CARD"/>
    <property type="match status" value="1"/>
</dbReference>
<dbReference type="GO" id="GO:0006508">
    <property type="term" value="P:proteolysis"/>
    <property type="evidence" value="ECO:0007669"/>
    <property type="project" value="UniProtKB-KW"/>
</dbReference>
<organism evidence="4 5">
    <name type="scientific">Zootermopsis nevadensis</name>
    <name type="common">Dampwood termite</name>
    <dbReference type="NCBI Taxonomy" id="136037"/>
    <lineage>
        <taxon>Eukaryota</taxon>
        <taxon>Metazoa</taxon>
        <taxon>Ecdysozoa</taxon>
        <taxon>Arthropoda</taxon>
        <taxon>Hexapoda</taxon>
        <taxon>Insecta</taxon>
        <taxon>Pterygota</taxon>
        <taxon>Neoptera</taxon>
        <taxon>Polyneoptera</taxon>
        <taxon>Dictyoptera</taxon>
        <taxon>Blattodea</taxon>
        <taxon>Blattoidea</taxon>
        <taxon>Termitoidae</taxon>
        <taxon>Termopsidae</taxon>
        <taxon>Zootermopsis</taxon>
    </lineage>
</organism>
<keyword evidence="5" id="KW-1185">Reference proteome</keyword>
<dbReference type="GO" id="GO:0043531">
    <property type="term" value="F:ADP binding"/>
    <property type="evidence" value="ECO:0007669"/>
    <property type="project" value="InterPro"/>
</dbReference>
<dbReference type="Proteomes" id="UP000027135">
    <property type="component" value="Unassembled WGS sequence"/>
</dbReference>
<keyword evidence="4" id="KW-0645">Protease</keyword>
<dbReference type="SUPFAM" id="SSF52540">
    <property type="entry name" value="P-loop containing nucleoside triphosphate hydrolases"/>
    <property type="match status" value="1"/>
</dbReference>
<dbReference type="PANTHER" id="PTHR22845">
    <property type="entry name" value="APOPTOTIC PROTEASE-ACTIVATING FACTOR 1"/>
    <property type="match status" value="1"/>
</dbReference>
<accession>A0A067RRS9</accession>
<evidence type="ECO:0000256" key="1">
    <source>
        <dbReference type="ARBA" id="ARBA00022703"/>
    </source>
</evidence>
<dbReference type="PANTHER" id="PTHR22845:SF5">
    <property type="entry name" value="APOPTOTIC PROTEASE-ACTIVATING FACTOR 1"/>
    <property type="match status" value="1"/>
</dbReference>
<dbReference type="InterPro" id="IPR042197">
    <property type="entry name" value="Apaf_helical"/>
</dbReference>
<dbReference type="GO" id="GO:0042981">
    <property type="term" value="P:regulation of apoptotic process"/>
    <property type="evidence" value="ECO:0007669"/>
    <property type="project" value="InterPro"/>
</dbReference>
<dbReference type="InterPro" id="IPR048975">
    <property type="entry name" value="WHD_APAF1"/>
</dbReference>
<dbReference type="AlphaFoldDB" id="A0A067RRS9"/>
<dbReference type="GO" id="GO:0008233">
    <property type="term" value="F:peptidase activity"/>
    <property type="evidence" value="ECO:0007669"/>
    <property type="project" value="UniProtKB-KW"/>
</dbReference>
<dbReference type="FunFam" id="1.10.533.10:FF:000081">
    <property type="entry name" value="Apoptotic protease-activating factor 1"/>
    <property type="match status" value="1"/>
</dbReference>
<evidence type="ECO:0000313" key="5">
    <source>
        <dbReference type="Proteomes" id="UP000027135"/>
    </source>
</evidence>
<evidence type="ECO:0000256" key="2">
    <source>
        <dbReference type="ARBA" id="ARBA00022737"/>
    </source>
</evidence>
<dbReference type="Gene3D" id="1.10.10.10">
    <property type="entry name" value="Winged helix-like DNA-binding domain superfamily/Winged helix DNA-binding domain"/>
    <property type="match status" value="1"/>
</dbReference>
<dbReference type="InterPro" id="IPR011029">
    <property type="entry name" value="DEATH-like_dom_sf"/>
</dbReference>
<reference evidence="4 5" key="1">
    <citation type="journal article" date="2014" name="Nat. Commun.">
        <title>Molecular traces of alternative social organization in a termite genome.</title>
        <authorList>
            <person name="Terrapon N."/>
            <person name="Li C."/>
            <person name="Robertson H.M."/>
            <person name="Ji L."/>
            <person name="Meng X."/>
            <person name="Booth W."/>
            <person name="Chen Z."/>
            <person name="Childers C.P."/>
            <person name="Glastad K.M."/>
            <person name="Gokhale K."/>
            <person name="Gowin J."/>
            <person name="Gronenberg W."/>
            <person name="Hermansen R.A."/>
            <person name="Hu H."/>
            <person name="Hunt B.G."/>
            <person name="Huylmans A.K."/>
            <person name="Khalil S.M."/>
            <person name="Mitchell R.D."/>
            <person name="Munoz-Torres M.C."/>
            <person name="Mustard J.A."/>
            <person name="Pan H."/>
            <person name="Reese J.T."/>
            <person name="Scharf M.E."/>
            <person name="Sun F."/>
            <person name="Vogel H."/>
            <person name="Xiao J."/>
            <person name="Yang W."/>
            <person name="Yang Z."/>
            <person name="Yang Z."/>
            <person name="Zhou J."/>
            <person name="Zhu J."/>
            <person name="Brent C.S."/>
            <person name="Elsik C.G."/>
            <person name="Goodisman M.A."/>
            <person name="Liberles D.A."/>
            <person name="Roe R.M."/>
            <person name="Vargo E.L."/>
            <person name="Vilcinskas A."/>
            <person name="Wang J."/>
            <person name="Bornberg-Bauer E."/>
            <person name="Korb J."/>
            <person name="Zhang G."/>
            <person name="Liebig J."/>
        </authorList>
    </citation>
    <scope>NUCLEOTIDE SEQUENCE [LARGE SCALE GENOMIC DNA]</scope>
    <source>
        <tissue evidence="4">Whole organism</tissue>
    </source>
</reference>
<dbReference type="GO" id="GO:0005829">
    <property type="term" value="C:cytosol"/>
    <property type="evidence" value="ECO:0007669"/>
    <property type="project" value="UniProtKB-ARBA"/>
</dbReference>
<evidence type="ECO:0000313" key="4">
    <source>
        <dbReference type="EMBL" id="KDR23380.1"/>
    </source>
</evidence>
<proteinExistence type="predicted"/>